<dbReference type="Gene3D" id="3.90.79.10">
    <property type="entry name" value="Nucleoside Triphosphate Pyrophosphohydrolase"/>
    <property type="match status" value="1"/>
</dbReference>
<dbReference type="Gene3D" id="2.20.70.10">
    <property type="match status" value="1"/>
</dbReference>
<reference evidence="6 7" key="1">
    <citation type="submission" date="2018-01" db="EMBL/GenBank/DDBJ databases">
        <title>The draft genome sequence of Halioglobus lutimaris HF004.</title>
        <authorList>
            <person name="Du Z.-J."/>
            <person name="Shi M.-J."/>
        </authorList>
    </citation>
    <scope>NUCLEOTIDE SEQUENCE [LARGE SCALE GENOMIC DNA]</scope>
    <source>
        <strain evidence="6 7">HF004</strain>
    </source>
</reference>
<dbReference type="InterPro" id="IPR015797">
    <property type="entry name" value="NUDIX_hydrolase-like_dom_sf"/>
</dbReference>
<dbReference type="PRINTS" id="PR00502">
    <property type="entry name" value="NUDIXFAMILY"/>
</dbReference>
<name>A0A2N5X1L4_9GAMM</name>
<organism evidence="6 7">
    <name type="scientific">Pseudohalioglobus lutimaris</name>
    <dbReference type="NCBI Taxonomy" id="1737061"/>
    <lineage>
        <taxon>Bacteria</taxon>
        <taxon>Pseudomonadati</taxon>
        <taxon>Pseudomonadota</taxon>
        <taxon>Gammaproteobacteria</taxon>
        <taxon>Cellvibrionales</taxon>
        <taxon>Halieaceae</taxon>
        <taxon>Pseudohalioglobus</taxon>
    </lineage>
</organism>
<protein>
    <submittedName>
        <fullName evidence="6">NUDIX hydrolase</fullName>
    </submittedName>
</protein>
<dbReference type="PANTHER" id="PTHR43222:SF2">
    <property type="entry name" value="NUDIX HYDROLASE 23, CHLOROPLASTIC"/>
    <property type="match status" value="1"/>
</dbReference>
<dbReference type="SUPFAM" id="SSF55811">
    <property type="entry name" value="Nudix"/>
    <property type="match status" value="1"/>
</dbReference>
<dbReference type="PANTHER" id="PTHR43222">
    <property type="entry name" value="NUDIX HYDROLASE 23"/>
    <property type="match status" value="1"/>
</dbReference>
<evidence type="ECO:0000313" key="6">
    <source>
        <dbReference type="EMBL" id="PLW68372.1"/>
    </source>
</evidence>
<feature type="domain" description="Nudix hydrolase" evidence="5">
    <location>
        <begin position="90"/>
        <end position="215"/>
    </location>
</feature>
<evidence type="ECO:0000259" key="5">
    <source>
        <dbReference type="PROSITE" id="PS51462"/>
    </source>
</evidence>
<dbReference type="InterPro" id="IPR020476">
    <property type="entry name" value="Nudix_hydrolase"/>
</dbReference>
<dbReference type="InterPro" id="IPR029401">
    <property type="entry name" value="Nudix_N"/>
</dbReference>
<dbReference type="InterPro" id="IPR020084">
    <property type="entry name" value="NUDIX_hydrolase_CS"/>
</dbReference>
<comment type="similarity">
    <text evidence="4">Belongs to the Nudix hydrolase family.</text>
</comment>
<comment type="caution">
    <text evidence="6">The sequence shown here is derived from an EMBL/GenBank/DDBJ whole genome shotgun (WGS) entry which is preliminary data.</text>
</comment>
<evidence type="ECO:0000256" key="4">
    <source>
        <dbReference type="RuleBase" id="RU003476"/>
    </source>
</evidence>
<sequence length="243" mass="27220">MISLPVSSSCTRGVWFVILVSRALIGECKHSANAFIGAKCYGFSNRQGDELLKEHKYCPDCGAPLERHVVGGETRNHWRCSGCGALDYAYPMLVVTCFVAYEDRLLWVQRGIEPKRGSWAIPGGFMEQGETLAGAAARELHEEAGILLPADQLQLYMTGTITFINQVYIGFRARVDTDYCAPGPESLDCGFFSRRDCPWEQVAYPEVNDSVVQAYADLETGRFDVWQAEMTEGRYDFWSVAQR</sequence>
<evidence type="ECO:0000256" key="1">
    <source>
        <dbReference type="ARBA" id="ARBA00001946"/>
    </source>
</evidence>
<evidence type="ECO:0000256" key="2">
    <source>
        <dbReference type="ARBA" id="ARBA00022801"/>
    </source>
</evidence>
<dbReference type="Pfam" id="PF14803">
    <property type="entry name" value="Zn_ribbon_Nudix"/>
    <property type="match status" value="1"/>
</dbReference>
<dbReference type="Proteomes" id="UP000235005">
    <property type="component" value="Unassembled WGS sequence"/>
</dbReference>
<dbReference type="AlphaFoldDB" id="A0A2N5X1L4"/>
<keyword evidence="3" id="KW-0460">Magnesium</keyword>
<comment type="cofactor">
    <cofactor evidence="1">
        <name>Mg(2+)</name>
        <dbReference type="ChEBI" id="CHEBI:18420"/>
    </cofactor>
</comment>
<dbReference type="PROSITE" id="PS00893">
    <property type="entry name" value="NUDIX_BOX"/>
    <property type="match status" value="1"/>
</dbReference>
<evidence type="ECO:0000256" key="3">
    <source>
        <dbReference type="ARBA" id="ARBA00022842"/>
    </source>
</evidence>
<dbReference type="Pfam" id="PF00293">
    <property type="entry name" value="NUDIX"/>
    <property type="match status" value="1"/>
</dbReference>
<dbReference type="EMBL" id="PKUS01000015">
    <property type="protein sequence ID" value="PLW68372.1"/>
    <property type="molecule type" value="Genomic_DNA"/>
</dbReference>
<dbReference type="PROSITE" id="PS51462">
    <property type="entry name" value="NUDIX"/>
    <property type="match status" value="1"/>
</dbReference>
<keyword evidence="2 4" id="KW-0378">Hydrolase</keyword>
<dbReference type="InterPro" id="IPR000086">
    <property type="entry name" value="NUDIX_hydrolase_dom"/>
</dbReference>
<proteinExistence type="inferred from homology"/>
<accession>A0A2N5X1L4</accession>
<dbReference type="GO" id="GO:0016787">
    <property type="term" value="F:hydrolase activity"/>
    <property type="evidence" value="ECO:0007669"/>
    <property type="project" value="UniProtKB-KW"/>
</dbReference>
<evidence type="ECO:0000313" key="7">
    <source>
        <dbReference type="Proteomes" id="UP000235005"/>
    </source>
</evidence>
<gene>
    <name evidence="6" type="ORF">C0039_12585</name>
</gene>
<keyword evidence="7" id="KW-1185">Reference proteome</keyword>